<dbReference type="InterPro" id="IPR020945">
    <property type="entry name" value="DMSO/NO3_reduct_chaperone"/>
</dbReference>
<sequence>MLILKVVSALLSYPQAELLGALDELAAVVAADAELPNQQQAGLISFINIHKPMDLIEWQQRYVELFDRGRNLSLLIFEHIHGESRDRGQAMVDLLRIYREHGFELAAKELPDYIPLFLEYLSQRPKDEALDLLRGALPVLHLLGARLAERGSPYAALFNALVALAGEAPASEGLRKQASVEDPDETLLRMDEIWEEEAVSFVGNPKACQTQAVDQPLRYSPRTSVKG</sequence>
<dbReference type="GO" id="GO:0016530">
    <property type="term" value="F:metallochaperone activity"/>
    <property type="evidence" value="ECO:0007669"/>
    <property type="project" value="TreeGrafter"/>
</dbReference>
<dbReference type="Pfam" id="PF02613">
    <property type="entry name" value="Nitrate_red_del"/>
    <property type="match status" value="1"/>
</dbReference>
<dbReference type="Proteomes" id="UP000249396">
    <property type="component" value="Unassembled WGS sequence"/>
</dbReference>
<evidence type="ECO:0000313" key="3">
    <source>
        <dbReference type="Proteomes" id="UP000249396"/>
    </source>
</evidence>
<dbReference type="PANTHER" id="PTHR43680:SF2">
    <property type="entry name" value="NITRATE REDUCTASE MOLYBDENUM COFACTOR ASSEMBLY CHAPERONE NARJ"/>
    <property type="match status" value="1"/>
</dbReference>
<dbReference type="AlphaFoldDB" id="A0A2W4SMS4"/>
<accession>A0A2W4SMS4</accession>
<dbReference type="InterPro" id="IPR036411">
    <property type="entry name" value="TorD-like_sf"/>
</dbReference>
<dbReference type="NCBIfam" id="TIGR00684">
    <property type="entry name" value="narJ"/>
    <property type="match status" value="1"/>
</dbReference>
<dbReference type="GO" id="GO:0051082">
    <property type="term" value="F:unfolded protein binding"/>
    <property type="evidence" value="ECO:0007669"/>
    <property type="project" value="InterPro"/>
</dbReference>
<keyword evidence="1" id="KW-0534">Nitrate assimilation</keyword>
<proteinExistence type="predicted"/>
<comment type="caution">
    <text evidence="2">The sequence shown here is derived from an EMBL/GenBank/DDBJ whole genome shotgun (WGS) entry which is preliminary data.</text>
</comment>
<protein>
    <submittedName>
        <fullName evidence="2">Nitrate reductase molybdenum cofactor assembly chaperone</fullName>
    </submittedName>
</protein>
<evidence type="ECO:0000256" key="1">
    <source>
        <dbReference type="ARBA" id="ARBA00023063"/>
    </source>
</evidence>
<dbReference type="InterPro" id="IPR003765">
    <property type="entry name" value="NO3_reductase_chaperone_NarJ"/>
</dbReference>
<dbReference type="Gene3D" id="1.10.3480.10">
    <property type="entry name" value="TorD-like"/>
    <property type="match status" value="1"/>
</dbReference>
<dbReference type="GO" id="GO:0051131">
    <property type="term" value="P:chaperone-mediated protein complex assembly"/>
    <property type="evidence" value="ECO:0007669"/>
    <property type="project" value="InterPro"/>
</dbReference>
<organism evidence="2 3">
    <name type="scientific">Candidatus Methylumidiphilus alinenensis</name>
    <dbReference type="NCBI Taxonomy" id="2202197"/>
    <lineage>
        <taxon>Bacteria</taxon>
        <taxon>Pseudomonadati</taxon>
        <taxon>Pseudomonadota</taxon>
        <taxon>Gammaproteobacteria</taxon>
        <taxon>Methylococcales</taxon>
        <taxon>Candidatus Methylumidiphilus</taxon>
    </lineage>
</organism>
<gene>
    <name evidence="2" type="primary">narJ</name>
    <name evidence="2" type="ORF">DM484_16490</name>
</gene>
<dbReference type="SUPFAM" id="SSF89155">
    <property type="entry name" value="TorD-like"/>
    <property type="match status" value="1"/>
</dbReference>
<reference evidence="2 3" key="1">
    <citation type="journal article" date="2018" name="Aquat. Microb. Ecol.">
        <title>Gammaproteobacterial methanotrophs dominate.</title>
        <authorList>
            <person name="Rissanen A.J."/>
            <person name="Saarenheimo J."/>
            <person name="Tiirola M."/>
            <person name="Peura S."/>
            <person name="Aalto S.L."/>
            <person name="Karvinen A."/>
            <person name="Nykanen H."/>
        </authorList>
    </citation>
    <scope>NUCLEOTIDE SEQUENCE [LARGE SCALE GENOMIC DNA]</scope>
    <source>
        <strain evidence="2">AMbin10</strain>
    </source>
</reference>
<dbReference type="PANTHER" id="PTHR43680">
    <property type="entry name" value="NITRATE REDUCTASE MOLYBDENUM COFACTOR ASSEMBLY CHAPERONE"/>
    <property type="match status" value="1"/>
</dbReference>
<evidence type="ECO:0000313" key="2">
    <source>
        <dbReference type="EMBL" id="PZN76550.1"/>
    </source>
</evidence>
<dbReference type="EMBL" id="QJPH01000358">
    <property type="protein sequence ID" value="PZN76550.1"/>
    <property type="molecule type" value="Genomic_DNA"/>
</dbReference>
<dbReference type="GO" id="GO:0042128">
    <property type="term" value="P:nitrate assimilation"/>
    <property type="evidence" value="ECO:0007669"/>
    <property type="project" value="UniProtKB-KW"/>
</dbReference>
<name>A0A2W4SMS4_9GAMM</name>